<accession>M8CA32</accession>
<dbReference type="PANTHER" id="PTHR34361:SF2">
    <property type="entry name" value="OS08G0157800 PROTEIN"/>
    <property type="match status" value="1"/>
</dbReference>
<reference evidence="2" key="1">
    <citation type="submission" date="2015-06" db="UniProtKB">
        <authorList>
            <consortium name="EnsemblPlants"/>
        </authorList>
    </citation>
    <scope>IDENTIFICATION</scope>
</reference>
<name>M8CA32_AEGTA</name>
<dbReference type="AlphaFoldDB" id="M8CA32"/>
<organism evidence="2">
    <name type="scientific">Aegilops tauschii</name>
    <name type="common">Tausch's goatgrass</name>
    <name type="synonym">Aegilops squarrosa</name>
    <dbReference type="NCBI Taxonomy" id="37682"/>
    <lineage>
        <taxon>Eukaryota</taxon>
        <taxon>Viridiplantae</taxon>
        <taxon>Streptophyta</taxon>
        <taxon>Embryophyta</taxon>
        <taxon>Tracheophyta</taxon>
        <taxon>Spermatophyta</taxon>
        <taxon>Magnoliopsida</taxon>
        <taxon>Liliopsida</taxon>
        <taxon>Poales</taxon>
        <taxon>Poaceae</taxon>
        <taxon>BOP clade</taxon>
        <taxon>Pooideae</taxon>
        <taxon>Triticodae</taxon>
        <taxon>Triticeae</taxon>
        <taxon>Triticinae</taxon>
        <taxon>Aegilops</taxon>
    </lineage>
</organism>
<feature type="compositionally biased region" description="Polar residues" evidence="1">
    <location>
        <begin position="251"/>
        <end position="262"/>
    </location>
</feature>
<dbReference type="PANTHER" id="PTHR34361">
    <property type="entry name" value="OS08G0157800 PROTEIN"/>
    <property type="match status" value="1"/>
</dbReference>
<dbReference type="EnsemblPlants" id="EMT23917">
    <property type="protein sequence ID" value="EMT23917"/>
    <property type="gene ID" value="F775_05124"/>
</dbReference>
<sequence length="842" mass="91500">MMLVPSMGLNGQRRKRESVYFIDPELANGTTIHGKDLRDWAVNTVVRLFENMSHAESFLWPYHECVLALWKTKSGNLFKRELPLQHEIVSPCPQQEAGTNLCGYYVCRHMVSICKSADSCDDPRELVPETCGIPNEKHTTLAATVGDTQQITNGLQHLYVCEGAPEPFVIEHYRRRSAGASSVGYAEEKTSRDTHSASPIACALMKSSGAVYPPSTHAMHTGQPSSWSAVCLDAYPSSPYVRITSNYKQQNSLTSGNGSKCSTVRIERPPNKTSETNKNSCGSGSKLVIAENPKSNKDSEKETSSRSLQFNGPADGKDNSQGTMFSSSGQKNMFSSKEANPVFSASPLHIPTTCADPCGVLAEDVMPDPSECSVDSPCYRGASASRLSPFDVFQTPATQSTNQELEAFAVRQKQSSSTVRHHETPSELQSLVTKTNHDHCKSQTEAGVSKKSGVTSIKETKNSCGKEHECANQYAAKCELEQKDLLKLRDNYVKRSGLNSAAPDFVPSSIGKSKIGKGNNISGVLKAIENLTVVFQSSYSGDEIKLDEDDCILLESVIDSLQTCLHKIRKDPIKGASDKAGSKAPHSQTAVLKYDPGKYNRSYIADGEKDIIINHFAGSSHMHNEFGRNSLTGGQQFMIDQPALNSVQKKMSCEEEHPQVLVYKNLWIEAERANCELKYQLKHTCIKIDLESSMAPIGGPGPRKNYSQVSDLSTDPSNLYGVASAHPTGETSGARNGQYLPYAGDCTRSGGDAALSCSSSTKGYTALPKNLQHGHVLTGLEETATQRRAPLPYGACQGLNGGTLDGVAARSYITGQDGILRSNSKYGSSDWEHVLTEEIGWS</sequence>
<evidence type="ECO:0000313" key="2">
    <source>
        <dbReference type="EnsemblPlants" id="EMT23917"/>
    </source>
</evidence>
<feature type="region of interest" description="Disordered" evidence="1">
    <location>
        <begin position="251"/>
        <end position="334"/>
    </location>
</feature>
<feature type="compositionally biased region" description="Polar residues" evidence="1">
    <location>
        <begin position="271"/>
        <end position="283"/>
    </location>
</feature>
<feature type="compositionally biased region" description="Polar residues" evidence="1">
    <location>
        <begin position="319"/>
        <end position="334"/>
    </location>
</feature>
<evidence type="ECO:0000256" key="1">
    <source>
        <dbReference type="SAM" id="MobiDB-lite"/>
    </source>
</evidence>
<proteinExistence type="predicted"/>
<feature type="compositionally biased region" description="Basic and acidic residues" evidence="1">
    <location>
        <begin position="294"/>
        <end position="304"/>
    </location>
</feature>
<protein>
    <submittedName>
        <fullName evidence="2">Uncharacterized protein</fullName>
    </submittedName>
</protein>